<name>A0A3E0JBH2_9BACI</name>
<evidence type="ECO:0000256" key="1">
    <source>
        <dbReference type="SAM" id="Phobius"/>
    </source>
</evidence>
<comment type="caution">
    <text evidence="2">The sequence shown here is derived from an EMBL/GenBank/DDBJ whole genome shotgun (WGS) entry which is preliminary data.</text>
</comment>
<protein>
    <submittedName>
        <fullName evidence="2">DUF997 family protein</fullName>
    </submittedName>
</protein>
<dbReference type="AlphaFoldDB" id="A0A3E0JBH2"/>
<accession>A0A3E0JBH2</accession>
<sequence length="113" mass="13251">MKTFILEVFNSIKKGDGVLEKERKKKQDVRFRIANREALIGVALAVFNFIWWFAFAYGLGDRTPEDYSYVFGLPSWFFYSCVLGFIIMALLVIFVVKVWFVEVPFDEEEGERT</sequence>
<feature type="transmembrane region" description="Helical" evidence="1">
    <location>
        <begin position="38"/>
        <end position="57"/>
    </location>
</feature>
<keyword evidence="1" id="KW-0812">Transmembrane</keyword>
<dbReference type="InterPro" id="IPR010398">
    <property type="entry name" value="DUF997"/>
</dbReference>
<keyword evidence="1" id="KW-1133">Transmembrane helix</keyword>
<evidence type="ECO:0000313" key="3">
    <source>
        <dbReference type="Proteomes" id="UP000256305"/>
    </source>
</evidence>
<proteinExistence type="predicted"/>
<dbReference type="EMBL" id="QUAE01000003">
    <property type="protein sequence ID" value="REJ10298.1"/>
    <property type="molecule type" value="Genomic_DNA"/>
</dbReference>
<dbReference type="Proteomes" id="UP000256305">
    <property type="component" value="Unassembled WGS sequence"/>
</dbReference>
<gene>
    <name evidence="2" type="ORF">DYE48_06230</name>
</gene>
<reference evidence="2 3" key="1">
    <citation type="submission" date="2018-08" db="EMBL/GenBank/DDBJ databases">
        <title>Genome sequence of Halobacillus trueperi KCTC 3686.</title>
        <authorList>
            <person name="Cho K.H."/>
            <person name="Kwak M.-J."/>
            <person name="Kim B.-Y."/>
            <person name="Chun J."/>
        </authorList>
    </citation>
    <scope>NUCLEOTIDE SEQUENCE [LARGE SCALE GENOMIC DNA]</scope>
    <source>
        <strain evidence="2 3">KCTC 3686</strain>
    </source>
</reference>
<keyword evidence="3" id="KW-1185">Reference proteome</keyword>
<dbReference type="Pfam" id="PF06196">
    <property type="entry name" value="DUF997"/>
    <property type="match status" value="1"/>
</dbReference>
<dbReference type="PANTHER" id="PTHR39174">
    <property type="entry name" value="INNER MEMBRANE PROTEIN-RELATED"/>
    <property type="match status" value="1"/>
</dbReference>
<organism evidence="2 3">
    <name type="scientific">Halobacillus trueperi</name>
    <dbReference type="NCBI Taxonomy" id="156205"/>
    <lineage>
        <taxon>Bacteria</taxon>
        <taxon>Bacillati</taxon>
        <taxon>Bacillota</taxon>
        <taxon>Bacilli</taxon>
        <taxon>Bacillales</taxon>
        <taxon>Bacillaceae</taxon>
        <taxon>Halobacillus</taxon>
    </lineage>
</organism>
<dbReference type="PANTHER" id="PTHR39174:SF1">
    <property type="entry name" value="INNER MEMBRANE PROTEIN"/>
    <property type="match status" value="1"/>
</dbReference>
<evidence type="ECO:0000313" key="2">
    <source>
        <dbReference type="EMBL" id="REJ10298.1"/>
    </source>
</evidence>
<keyword evidence="1" id="KW-0472">Membrane</keyword>
<feature type="transmembrane region" description="Helical" evidence="1">
    <location>
        <begin position="77"/>
        <end position="100"/>
    </location>
</feature>